<keyword evidence="2" id="KW-1185">Reference proteome</keyword>
<dbReference type="RefSeq" id="WP_041966362.1">
    <property type="nucleotide sequence ID" value="NZ_BASE01000063.1"/>
</dbReference>
<dbReference type="Gene3D" id="1.20.5.850">
    <property type="entry name" value="Rbstp2229 protein"/>
    <property type="match status" value="1"/>
</dbReference>
<dbReference type="AlphaFoldDB" id="A0A0A8X8Y0"/>
<dbReference type="Proteomes" id="UP000031014">
    <property type="component" value="Unassembled WGS sequence"/>
</dbReference>
<proteinExistence type="predicted"/>
<protein>
    <recommendedName>
        <fullName evidence="3">DUF1885 family protein</fullName>
    </recommendedName>
</protein>
<comment type="caution">
    <text evidence="1">The sequence shown here is derived from an EMBL/GenBank/DDBJ whole genome shotgun (WGS) entry which is preliminary data.</text>
</comment>
<gene>
    <name evidence="1" type="ORF">SAMD00020551_2779</name>
</gene>
<dbReference type="Gene3D" id="3.30.310.120">
    <property type="entry name" value="Rbstp2229 like protein"/>
    <property type="match status" value="1"/>
</dbReference>
<dbReference type="Pfam" id="PF08968">
    <property type="entry name" value="DUF1885"/>
    <property type="match status" value="1"/>
</dbReference>
<dbReference type="InterPro" id="IPR036294">
    <property type="entry name" value="Rbstp2229-like_sf"/>
</dbReference>
<dbReference type="STRING" id="1321606.SAMD00020551_2779"/>
<name>A0A0A8X8Y0_MESS1</name>
<accession>A0A0A8X8Y0</accession>
<dbReference type="EMBL" id="BASE01000063">
    <property type="protein sequence ID" value="GAM14626.1"/>
    <property type="molecule type" value="Genomic_DNA"/>
</dbReference>
<sequence>MSSNAYIKLVPSSSQQAISTEDLKDLFNYYKEITAKTGDQVDWNYENSAFPYDLKEKEDGKGTWFYLHSSQDRYNAILIGVDKETVADEDGTEREQSYIQITLPPTATAGDKGKANEFSKFIGKKLQGELHLFNGRVMYFYPRK</sequence>
<dbReference type="InterPro" id="IPR015062">
    <property type="entry name" value="DUF1885"/>
</dbReference>
<organism evidence="1 2">
    <name type="scientific">Mesobacillus selenatarsenatis (strain DSM 18680 / JCM 14380 / FERM P-15431 / SF-1)</name>
    <dbReference type="NCBI Taxonomy" id="1321606"/>
    <lineage>
        <taxon>Bacteria</taxon>
        <taxon>Bacillati</taxon>
        <taxon>Bacillota</taxon>
        <taxon>Bacilli</taxon>
        <taxon>Bacillales</taxon>
        <taxon>Bacillaceae</taxon>
        <taxon>Mesobacillus</taxon>
    </lineage>
</organism>
<evidence type="ECO:0000313" key="2">
    <source>
        <dbReference type="Proteomes" id="UP000031014"/>
    </source>
</evidence>
<reference evidence="1 2" key="1">
    <citation type="submission" date="2013-06" db="EMBL/GenBank/DDBJ databases">
        <title>Whole genome shotgun sequence of Bacillus selenatarsenatis SF-1.</title>
        <authorList>
            <person name="Kuroda M."/>
            <person name="Sei K."/>
            <person name="Yamashita M."/>
            <person name="Ike M."/>
        </authorList>
    </citation>
    <scope>NUCLEOTIDE SEQUENCE [LARGE SCALE GENOMIC DNA]</scope>
    <source>
        <strain evidence="1 2">SF-1</strain>
    </source>
</reference>
<evidence type="ECO:0008006" key="3">
    <source>
        <dbReference type="Google" id="ProtNLM"/>
    </source>
</evidence>
<evidence type="ECO:0000313" key="1">
    <source>
        <dbReference type="EMBL" id="GAM14626.1"/>
    </source>
</evidence>
<dbReference type="OrthoDB" id="2966171at2"/>
<dbReference type="SUPFAM" id="SSF111171">
    <property type="entry name" value="Rbstp2229 protein"/>
    <property type="match status" value="1"/>
</dbReference>